<gene>
    <name evidence="1" type="ORF">RVH45_17300</name>
</gene>
<comment type="caution">
    <text evidence="1">The sequence shown here is derived from an EMBL/GenBank/DDBJ whole genome shotgun (WGS) entry which is preliminary data.</text>
</comment>
<dbReference type="NCBIfam" id="TIGR04134">
    <property type="entry name" value="lipo_with_rSAM"/>
    <property type="match status" value="1"/>
</dbReference>
<dbReference type="InterPro" id="IPR026403">
    <property type="entry name" value="Lipo_with_rSAM"/>
</dbReference>
<proteinExistence type="predicted"/>
<evidence type="ECO:0000313" key="1">
    <source>
        <dbReference type="EMBL" id="MDU0271616.1"/>
    </source>
</evidence>
<dbReference type="AlphaFoldDB" id="A0AAE4S2I0"/>
<accession>A0AAE4S2I0</accession>
<dbReference type="Proteomes" id="UP001181086">
    <property type="component" value="Unassembled WGS sequence"/>
</dbReference>
<dbReference type="EMBL" id="JAWDEV010000011">
    <property type="protein sequence ID" value="MDU0271616.1"/>
    <property type="molecule type" value="Genomic_DNA"/>
</dbReference>
<evidence type="ECO:0000313" key="2">
    <source>
        <dbReference type="Proteomes" id="UP001181086"/>
    </source>
</evidence>
<protein>
    <submittedName>
        <fullName evidence="1">Radical SAM-associated putative lipoprotein</fullName>
    </submittedName>
</protein>
<sequence>MTSDKDEPLKNIQVIVRQDWNNGVFPADTIYTDEKGEFKTEDLSIGGINEQKVYFNDIDGEENGGAFKSDSVLIKDMNQKKLEEGGHWYVGKFEFSPKGSIKLSKKEKNRED</sequence>
<name>A0AAE4S2I0_9BACT</name>
<organism evidence="1 2">
    <name type="scientific">Phocaeicola dorei</name>
    <dbReference type="NCBI Taxonomy" id="357276"/>
    <lineage>
        <taxon>Bacteria</taxon>
        <taxon>Pseudomonadati</taxon>
        <taxon>Bacteroidota</taxon>
        <taxon>Bacteroidia</taxon>
        <taxon>Bacteroidales</taxon>
        <taxon>Bacteroidaceae</taxon>
        <taxon>Phocaeicola</taxon>
    </lineage>
</organism>
<reference evidence="1" key="1">
    <citation type="submission" date="2023-10" db="EMBL/GenBank/DDBJ databases">
        <title>Genome of Potential pathogenic bacteria in Crohn's disease.</title>
        <authorList>
            <person name="Rodriguez-Palacios A."/>
        </authorList>
    </citation>
    <scope>NUCLEOTIDE SEQUENCE</scope>
    <source>
        <strain evidence="1">CavFT-hAR62</strain>
    </source>
</reference>
<keyword evidence="1" id="KW-0449">Lipoprotein</keyword>